<dbReference type="EMBL" id="MU393474">
    <property type="protein sequence ID" value="KAI4865260.1"/>
    <property type="molecule type" value="Genomic_DNA"/>
</dbReference>
<reference evidence="1 2" key="1">
    <citation type="journal article" date="2022" name="New Phytol.">
        <title>Ecological generalism drives hyperdiversity of secondary metabolite gene clusters in xylarialean endophytes.</title>
        <authorList>
            <person name="Franco M.E.E."/>
            <person name="Wisecaver J.H."/>
            <person name="Arnold A.E."/>
            <person name="Ju Y.M."/>
            <person name="Slot J.C."/>
            <person name="Ahrendt S."/>
            <person name="Moore L.P."/>
            <person name="Eastman K.E."/>
            <person name="Scott K."/>
            <person name="Konkel Z."/>
            <person name="Mondo S.J."/>
            <person name="Kuo A."/>
            <person name="Hayes R.D."/>
            <person name="Haridas S."/>
            <person name="Andreopoulos B."/>
            <person name="Riley R."/>
            <person name="LaButti K."/>
            <person name="Pangilinan J."/>
            <person name="Lipzen A."/>
            <person name="Amirebrahimi M."/>
            <person name="Yan J."/>
            <person name="Adam C."/>
            <person name="Keymanesh K."/>
            <person name="Ng V."/>
            <person name="Louie K."/>
            <person name="Northen T."/>
            <person name="Drula E."/>
            <person name="Henrissat B."/>
            <person name="Hsieh H.M."/>
            <person name="Youens-Clark K."/>
            <person name="Lutzoni F."/>
            <person name="Miadlikowska J."/>
            <person name="Eastwood D.C."/>
            <person name="Hamelin R.C."/>
            <person name="Grigoriev I.V."/>
            <person name="U'Ren J.M."/>
        </authorList>
    </citation>
    <scope>NUCLEOTIDE SEQUENCE [LARGE SCALE GENOMIC DNA]</scope>
    <source>
        <strain evidence="1 2">CBS 119005</strain>
    </source>
</reference>
<accession>A0ACB9Z258</accession>
<sequence length="843" mass="96434">MPQLVSPEAALHPTESIYELDSTETPYLSTATKAGPSRFIEQDQISTRFESSGDSLRPSSSGMEEQQPLRHEAIRKVQLASGNVLSLDYPVPSPIRNAVQSKYLDSEKEAEFSTLRYTAVTVDPDDFTLRNGYDLRPRMLNRHTEHLVCVTYYNEDKVMLSRTIHSLFENIRDIYNLKKSTFWHKGSVSWQKMVVSIVMDGIEACDDTVLDVLATMGVYQDGIMCESVDDVPVTAHVFECTTQLSVNANQQLFIPKNIEPNPLPPVQLMLCIKTQNAGKINSYRWIYNAFGRLLNPEIVSNIDTGTYLKPRALLRLWEAFYNDKDLGAACGALHVDLGKMYLGLLNPLIATQNFEYKVAVQLERAMEAATGYLSVLPGAFAGYRFRAAMGKPLEAYFHGDPTLRDRLGHEAPRDIFRLNRFLADDRILAFELVVKANSKWHTTVVSNARAYTDVPTNTTDFINQRRRWLNGAFAATLYSYHMFERLPRSGHNILRLTLLLIQLLHNMLAFIFAWFSLSGFLLTTFIVNDVSGNPPEGVAVNGFPFGSATPVVNAVIQIIYLVTVVFQFVLALGSRPKSQIKSYIISFSIFAVVQAYLIINLIYLTKRLVDFKLDTIGSANYAFINEYYTDIGYITVFVTAISVFGVYIVAGLLSFDPWHLFTSWAQYLFVSTSYTNILNIYAFSNIHDVSWGQKSGKRDHRQVPEVREITVQKAQSQPISIIEEPEPPIQTMDDINRRFEQTVKRALASYVPETQPEPEDLESKFMRFRTILIMLYIFSNFLVCIIVLDQTFQGFYLFGDPYWHKIWFFRIWMWGNSSLFIMKCVGMVWYRWCRGLMFCFNRR</sequence>
<organism evidence="1 2">
    <name type="scientific">Hypoxylon rubiginosum</name>
    <dbReference type="NCBI Taxonomy" id="110542"/>
    <lineage>
        <taxon>Eukaryota</taxon>
        <taxon>Fungi</taxon>
        <taxon>Dikarya</taxon>
        <taxon>Ascomycota</taxon>
        <taxon>Pezizomycotina</taxon>
        <taxon>Sordariomycetes</taxon>
        <taxon>Xylariomycetidae</taxon>
        <taxon>Xylariales</taxon>
        <taxon>Hypoxylaceae</taxon>
        <taxon>Hypoxylon</taxon>
    </lineage>
</organism>
<evidence type="ECO:0000313" key="1">
    <source>
        <dbReference type="EMBL" id="KAI4865260.1"/>
    </source>
</evidence>
<gene>
    <name evidence="1" type="ORF">F4820DRAFT_448196</name>
</gene>
<dbReference type="Proteomes" id="UP001497700">
    <property type="component" value="Unassembled WGS sequence"/>
</dbReference>
<protein>
    <submittedName>
        <fullName evidence="1">Chitin synthase G</fullName>
    </submittedName>
</protein>
<keyword evidence="2" id="KW-1185">Reference proteome</keyword>
<comment type="caution">
    <text evidence="1">The sequence shown here is derived from an EMBL/GenBank/DDBJ whole genome shotgun (WGS) entry which is preliminary data.</text>
</comment>
<proteinExistence type="predicted"/>
<name>A0ACB9Z258_9PEZI</name>
<evidence type="ECO:0000313" key="2">
    <source>
        <dbReference type="Proteomes" id="UP001497700"/>
    </source>
</evidence>